<proteinExistence type="predicted"/>
<organism evidence="2 3">
    <name type="scientific">Pararge aegeria aegeria</name>
    <dbReference type="NCBI Taxonomy" id="348720"/>
    <lineage>
        <taxon>Eukaryota</taxon>
        <taxon>Metazoa</taxon>
        <taxon>Ecdysozoa</taxon>
        <taxon>Arthropoda</taxon>
        <taxon>Hexapoda</taxon>
        <taxon>Insecta</taxon>
        <taxon>Pterygota</taxon>
        <taxon>Neoptera</taxon>
        <taxon>Endopterygota</taxon>
        <taxon>Lepidoptera</taxon>
        <taxon>Glossata</taxon>
        <taxon>Ditrysia</taxon>
        <taxon>Papilionoidea</taxon>
        <taxon>Nymphalidae</taxon>
        <taxon>Satyrinae</taxon>
        <taxon>Satyrini</taxon>
        <taxon>Parargina</taxon>
        <taxon>Pararge</taxon>
    </lineage>
</organism>
<reference evidence="2" key="1">
    <citation type="submission" date="2022-03" db="EMBL/GenBank/DDBJ databases">
        <authorList>
            <person name="Lindestad O."/>
        </authorList>
    </citation>
    <scope>NUCLEOTIDE SEQUENCE</scope>
</reference>
<dbReference type="AlphaFoldDB" id="A0A8S4SFY5"/>
<protein>
    <submittedName>
        <fullName evidence="2">Jg14186 protein</fullName>
    </submittedName>
</protein>
<evidence type="ECO:0000313" key="2">
    <source>
        <dbReference type="EMBL" id="CAH2261809.1"/>
    </source>
</evidence>
<gene>
    <name evidence="2" type="primary">jg14186</name>
    <name evidence="2" type="ORF">PAEG_LOCUS24020</name>
</gene>
<comment type="caution">
    <text evidence="2">The sequence shown here is derived from an EMBL/GenBank/DDBJ whole genome shotgun (WGS) entry which is preliminary data.</text>
</comment>
<keyword evidence="3" id="KW-1185">Reference proteome</keyword>
<sequence length="102" mass="11621">MMIDDVGNLWKQVCSEYLQMIKSEIQRSVKELELSTYKRVAELKSNGLRIKLRITYDLGSIRSPVPEIGVILDVSSLVGGFGRGSLPPDRQERELELRNEND</sequence>
<evidence type="ECO:0000256" key="1">
    <source>
        <dbReference type="SAM" id="MobiDB-lite"/>
    </source>
</evidence>
<dbReference type="Proteomes" id="UP000838756">
    <property type="component" value="Unassembled WGS sequence"/>
</dbReference>
<name>A0A8S4SFY5_9NEOP</name>
<feature type="region of interest" description="Disordered" evidence="1">
    <location>
        <begin position="83"/>
        <end position="102"/>
    </location>
</feature>
<accession>A0A8S4SFY5</accession>
<dbReference type="EMBL" id="CAKXAJ010026206">
    <property type="protein sequence ID" value="CAH2261809.1"/>
    <property type="molecule type" value="Genomic_DNA"/>
</dbReference>
<feature type="compositionally biased region" description="Basic and acidic residues" evidence="1">
    <location>
        <begin position="89"/>
        <end position="102"/>
    </location>
</feature>
<evidence type="ECO:0000313" key="3">
    <source>
        <dbReference type="Proteomes" id="UP000838756"/>
    </source>
</evidence>